<dbReference type="InterPro" id="IPR036291">
    <property type="entry name" value="NAD(P)-bd_dom_sf"/>
</dbReference>
<dbReference type="PROSITE" id="PS00061">
    <property type="entry name" value="ADH_SHORT"/>
    <property type="match status" value="1"/>
</dbReference>
<dbReference type="CDD" id="cd05233">
    <property type="entry name" value="SDR_c"/>
    <property type="match status" value="1"/>
</dbReference>
<dbReference type="AlphaFoldDB" id="A0A2N0H3C8"/>
<evidence type="ECO:0000256" key="1">
    <source>
        <dbReference type="ARBA" id="ARBA00006484"/>
    </source>
</evidence>
<evidence type="ECO:0000313" key="4">
    <source>
        <dbReference type="Proteomes" id="UP000232587"/>
    </source>
</evidence>
<name>A0A2N0H3C8_9SPHN</name>
<reference evidence="3 4" key="1">
    <citation type="submission" date="2017-11" db="EMBL/GenBank/DDBJ databases">
        <title>Genomic Encyclopedia of Type Strains, Phase III (KMG-III): the genomes of soil and plant-associated and newly described type strains.</title>
        <authorList>
            <person name="Whitman W."/>
        </authorList>
    </citation>
    <scope>NUCLEOTIDE SEQUENCE [LARGE SCALE GENOMIC DNA]</scope>
    <source>
        <strain evidence="3 4">CGMCC 1.12274</strain>
    </source>
</reference>
<evidence type="ECO:0000256" key="2">
    <source>
        <dbReference type="ARBA" id="ARBA00023002"/>
    </source>
</evidence>
<dbReference type="FunFam" id="3.40.50.720:FF:000084">
    <property type="entry name" value="Short-chain dehydrogenase reductase"/>
    <property type="match status" value="1"/>
</dbReference>
<organism evidence="3 4">
    <name type="scientific">Novosphingobium kunmingense</name>
    <dbReference type="NCBI Taxonomy" id="1211806"/>
    <lineage>
        <taxon>Bacteria</taxon>
        <taxon>Pseudomonadati</taxon>
        <taxon>Pseudomonadota</taxon>
        <taxon>Alphaproteobacteria</taxon>
        <taxon>Sphingomonadales</taxon>
        <taxon>Sphingomonadaceae</taxon>
        <taxon>Novosphingobium</taxon>
    </lineage>
</organism>
<comment type="caution">
    <text evidence="3">The sequence shown here is derived from an EMBL/GenBank/DDBJ whole genome shotgun (WGS) entry which is preliminary data.</text>
</comment>
<dbReference type="PRINTS" id="PR00081">
    <property type="entry name" value="GDHRDH"/>
</dbReference>
<sequence>MAQNARFEGKVGIVTGGASGIGAAFVRRIHGEGASVMIADLDAHKGESLAAELGERVAFRVVDVSDAAQVSALVEACVERFGGLDILFNNAGIGCFGLTPDLSIEEWHRVIAVNLDAVFYGCRAAIPHMRKRGGGAIVSTASASGMAGDFGFTAYNASKAAVINYTRSLAIDHAQDNIRANAVCPGPVETPILMDGVSAIPGLKQEWEAIVPAKRFARPEEIAAVAAFLCSDDASYVTGVSVPVDGGLTAHTGQPDLRSRLAAATA</sequence>
<dbReference type="OrthoDB" id="5457012at2"/>
<proteinExistence type="inferred from homology"/>
<dbReference type="NCBIfam" id="NF005559">
    <property type="entry name" value="PRK07231.1"/>
    <property type="match status" value="1"/>
</dbReference>
<dbReference type="GO" id="GO:0016491">
    <property type="term" value="F:oxidoreductase activity"/>
    <property type="evidence" value="ECO:0007669"/>
    <property type="project" value="UniProtKB-KW"/>
</dbReference>
<gene>
    <name evidence="3" type="ORF">B0I00_3245</name>
</gene>
<accession>A0A2N0H3C8</accession>
<keyword evidence="4" id="KW-1185">Reference proteome</keyword>
<comment type="similarity">
    <text evidence="1">Belongs to the short-chain dehydrogenases/reductases (SDR) family.</text>
</comment>
<keyword evidence="2" id="KW-0560">Oxidoreductase</keyword>
<dbReference type="PANTHER" id="PTHR24321">
    <property type="entry name" value="DEHYDROGENASES, SHORT CHAIN"/>
    <property type="match status" value="1"/>
</dbReference>
<dbReference type="PANTHER" id="PTHR24321:SF8">
    <property type="entry name" value="ESTRADIOL 17-BETA-DEHYDROGENASE 8-RELATED"/>
    <property type="match status" value="1"/>
</dbReference>
<dbReference type="InterPro" id="IPR002347">
    <property type="entry name" value="SDR_fam"/>
</dbReference>
<dbReference type="RefSeq" id="WP_100868422.1">
    <property type="nucleotide sequence ID" value="NZ_PHUF01000007.1"/>
</dbReference>
<dbReference type="Pfam" id="PF13561">
    <property type="entry name" value="adh_short_C2"/>
    <property type="match status" value="1"/>
</dbReference>
<dbReference type="InterPro" id="IPR020904">
    <property type="entry name" value="Sc_DH/Rdtase_CS"/>
</dbReference>
<dbReference type="SUPFAM" id="SSF51735">
    <property type="entry name" value="NAD(P)-binding Rossmann-fold domains"/>
    <property type="match status" value="1"/>
</dbReference>
<dbReference type="Gene3D" id="3.40.50.720">
    <property type="entry name" value="NAD(P)-binding Rossmann-like Domain"/>
    <property type="match status" value="1"/>
</dbReference>
<evidence type="ECO:0000313" key="3">
    <source>
        <dbReference type="EMBL" id="PKB13445.1"/>
    </source>
</evidence>
<dbReference type="Proteomes" id="UP000232587">
    <property type="component" value="Unassembled WGS sequence"/>
</dbReference>
<dbReference type="EMBL" id="PHUF01000007">
    <property type="protein sequence ID" value="PKB13445.1"/>
    <property type="molecule type" value="Genomic_DNA"/>
</dbReference>
<dbReference type="PRINTS" id="PR00080">
    <property type="entry name" value="SDRFAMILY"/>
</dbReference>
<protein>
    <submittedName>
        <fullName evidence="3">Meso-butanediol dehydrogenase/(S,S)-butanediol dehydrogenase/diacetyl reductase</fullName>
    </submittedName>
</protein>